<name>A0ACD1H1J5_9EURO</name>
<keyword evidence="2" id="KW-1185">Reference proteome</keyword>
<sequence>MTESGDEASDYVVATPPGPHLRANSSIKPGPVEGVVQKIKTWLAPTDTTSPASEYRKHLNSHVSSTGDWILNTQQYHRWSETDAIGDLWIRGIPGSGKSVVAATMVRRLQQRGDAPVLFFFFRESTEDNQTPHSLLKDFCHGLIDHSPLLQSTLETLRQETPDGETALFNKLW</sequence>
<dbReference type="EMBL" id="KZ824974">
    <property type="protein sequence ID" value="RAH67379.1"/>
    <property type="molecule type" value="Genomic_DNA"/>
</dbReference>
<evidence type="ECO:0000313" key="2">
    <source>
        <dbReference type="Proteomes" id="UP000249661"/>
    </source>
</evidence>
<organism evidence="1 2">
    <name type="scientific">Aspergillus aculeatinus CBS 121060</name>
    <dbReference type="NCBI Taxonomy" id="1448322"/>
    <lineage>
        <taxon>Eukaryota</taxon>
        <taxon>Fungi</taxon>
        <taxon>Dikarya</taxon>
        <taxon>Ascomycota</taxon>
        <taxon>Pezizomycotina</taxon>
        <taxon>Eurotiomycetes</taxon>
        <taxon>Eurotiomycetidae</taxon>
        <taxon>Eurotiales</taxon>
        <taxon>Aspergillaceae</taxon>
        <taxon>Aspergillus</taxon>
        <taxon>Aspergillus subgen. Circumdati</taxon>
    </lineage>
</organism>
<gene>
    <name evidence="1" type="ORF">BO66DRAFT_403834</name>
</gene>
<proteinExistence type="predicted"/>
<protein>
    <submittedName>
        <fullName evidence="1">Uncharacterized protein</fullName>
    </submittedName>
</protein>
<evidence type="ECO:0000313" key="1">
    <source>
        <dbReference type="EMBL" id="RAH67379.1"/>
    </source>
</evidence>
<reference evidence="1" key="1">
    <citation type="submission" date="2018-02" db="EMBL/GenBank/DDBJ databases">
        <title>The genomes of Aspergillus section Nigri reveals drivers in fungal speciation.</title>
        <authorList>
            <consortium name="DOE Joint Genome Institute"/>
            <person name="Vesth T.C."/>
            <person name="Nybo J."/>
            <person name="Theobald S."/>
            <person name="Brandl J."/>
            <person name="Frisvad J.C."/>
            <person name="Nielsen K.F."/>
            <person name="Lyhne E.K."/>
            <person name="Kogle M.E."/>
            <person name="Kuo A."/>
            <person name="Riley R."/>
            <person name="Clum A."/>
            <person name="Nolan M."/>
            <person name="Lipzen A."/>
            <person name="Salamov A."/>
            <person name="Henrissat B."/>
            <person name="Wiebenga A."/>
            <person name="De vries R.P."/>
            <person name="Grigoriev I.V."/>
            <person name="Mortensen U.H."/>
            <person name="Andersen M.R."/>
            <person name="Baker S.E."/>
        </authorList>
    </citation>
    <scope>NUCLEOTIDE SEQUENCE</scope>
    <source>
        <strain evidence="1">CBS 121060</strain>
    </source>
</reference>
<dbReference type="Proteomes" id="UP000249661">
    <property type="component" value="Unassembled WGS sequence"/>
</dbReference>
<accession>A0ACD1H1J5</accession>